<proteinExistence type="predicted"/>
<name>A0A552VC70_9FIRM</name>
<sequence>MNVIKQTNRTLLLEEINPEKLDLLTMIGDVRGIESLSDDKIKEINSELACKNYYEFEEKFAPCVYSFFDANSQSVKYTLKKPEHIPEDMLTEIPITTQNDFLKMLFTIIDSKKAQGVLNSDFGFEKLLDMISPKKIMEDIKQTRKEMRYNYSKYVELDDNDPAKLDIGDKLNVLFESASKNYNNVMAMLPLAIEDIKARLLLGDGGQTKDASPIALGMLSMGEDGELKILEAPKEETTALTTIGDTVNAGLALAVEDDYKALNDQTSDYVQSLVVRTFCPLTAVTESNIDIETEVTNYNNYLTFYKESKDAFIKVVKPLVETLLGVKMFFDQYKVKTKGMEPILLVANIKPEMLAKSSNLPTLIAYLNTVNNKNNFDNTLWYAIYPNLAINVESKTKINRERFKGNVHKENTNVNTIETLAILLNVFKDYKIECFFSFETREETTFNIISSEGIEKYIQRCEPLMGKEYSEFAIPCLPNFTVIPKNKSGVTLDNKMLLNENKVAHLSKEKEDIMKLWIEGVYISAAYIAAGFRASCQCPEFLRDRFLRKPVSRELPGVRYDVESENNCLHTLTTMPKEITGFTTVIKNQINNRNFGFVFASENLALDGKNISDITVYKARNLLYDTDKSTYEPIYKTQVSTYIERILRHATSDFKQDNIVQFFSNNPTSQKSKWLSDKEKVNAIIGAGDDITYEINEDTGRCELSIFFDGDARNLEVIINRKTAK</sequence>
<evidence type="ECO:0000313" key="1">
    <source>
        <dbReference type="EMBL" id="TRW28078.1"/>
    </source>
</evidence>
<reference evidence="1 2" key="1">
    <citation type="submission" date="2019-07" db="EMBL/GenBank/DDBJ databases">
        <title>Criibacterium bergeronii gen. nov., sp. nov. isolated from human clinical samples.</title>
        <authorList>
            <person name="Maheux A.F."/>
            <person name="Boudreau D.K."/>
            <person name="Berube E."/>
            <person name="Brodeur S."/>
            <person name="Bernard K.A."/>
            <person name="Abed J.Y."/>
            <person name="Ducrey E."/>
            <person name="Guay E.F."/>
            <person name="Raymond F."/>
            <person name="Corbeil J."/>
            <person name="Domingo M.-C."/>
            <person name="Roy P.H."/>
            <person name="Boissinot M."/>
            <person name="Tocheva E.I."/>
            <person name="Omar R.F."/>
        </authorList>
    </citation>
    <scope>NUCLEOTIDE SEQUENCE [LARGE SCALE GENOMIC DNA]</scope>
    <source>
        <strain evidence="1 2">CCRI-24246</strain>
    </source>
</reference>
<organism evidence="1 2">
    <name type="scientific">Criibacterium bergeronii</name>
    <dbReference type="NCBI Taxonomy" id="1871336"/>
    <lineage>
        <taxon>Bacteria</taxon>
        <taxon>Bacillati</taxon>
        <taxon>Bacillota</taxon>
        <taxon>Clostridia</taxon>
        <taxon>Peptostreptococcales</taxon>
        <taxon>Filifactoraceae</taxon>
        <taxon>Criibacterium</taxon>
    </lineage>
</organism>
<dbReference type="OrthoDB" id="1660014at2"/>
<accession>A0A552VC70</accession>
<protein>
    <submittedName>
        <fullName evidence="1">Transcriptional regulator</fullName>
    </submittedName>
</protein>
<dbReference type="AlphaFoldDB" id="A0A552VC70"/>
<evidence type="ECO:0000313" key="2">
    <source>
        <dbReference type="Proteomes" id="UP000319424"/>
    </source>
</evidence>
<dbReference type="Proteomes" id="UP000319424">
    <property type="component" value="Unassembled WGS sequence"/>
</dbReference>
<comment type="caution">
    <text evidence="1">The sequence shown here is derived from an EMBL/GenBank/DDBJ whole genome shotgun (WGS) entry which is preliminary data.</text>
</comment>
<dbReference type="EMBL" id="VJXW01000003">
    <property type="protein sequence ID" value="TRW28078.1"/>
    <property type="molecule type" value="Genomic_DNA"/>
</dbReference>
<gene>
    <name evidence="1" type="ORF">FL857_03540</name>
</gene>
<dbReference type="RefSeq" id="WP_144015755.1">
    <property type="nucleotide sequence ID" value="NZ_VJXW01000003.1"/>
</dbReference>